<dbReference type="KEGG" id="dcr:108217275"/>
<keyword evidence="2" id="KW-0732">Signal</keyword>
<evidence type="ECO:0000313" key="8">
    <source>
        <dbReference type="Proteomes" id="UP000077755"/>
    </source>
</evidence>
<dbReference type="GO" id="GO:0008061">
    <property type="term" value="F:chitin binding"/>
    <property type="evidence" value="ECO:0007669"/>
    <property type="project" value="InterPro"/>
</dbReference>
<dbReference type="InterPro" id="IPR001223">
    <property type="entry name" value="Glyco_hydro18_cat"/>
</dbReference>
<evidence type="ECO:0000256" key="3">
    <source>
        <dbReference type="ARBA" id="ARBA00022801"/>
    </source>
</evidence>
<keyword evidence="5 6" id="KW-0326">Glycosidase</keyword>
<keyword evidence="8" id="KW-1185">Reference proteome</keyword>
<evidence type="ECO:0000256" key="5">
    <source>
        <dbReference type="ARBA" id="ARBA00023295"/>
    </source>
</evidence>
<evidence type="ECO:0000256" key="1">
    <source>
        <dbReference type="ARBA" id="ARBA00008682"/>
    </source>
</evidence>
<organism evidence="7 8">
    <name type="scientific">Daucus carota subsp. sativus</name>
    <name type="common">Carrot</name>
    <dbReference type="NCBI Taxonomy" id="79200"/>
    <lineage>
        <taxon>Eukaryota</taxon>
        <taxon>Viridiplantae</taxon>
        <taxon>Streptophyta</taxon>
        <taxon>Embryophyta</taxon>
        <taxon>Tracheophyta</taxon>
        <taxon>Spermatophyta</taxon>
        <taxon>Magnoliopsida</taxon>
        <taxon>eudicotyledons</taxon>
        <taxon>Gunneridae</taxon>
        <taxon>Pentapetalae</taxon>
        <taxon>asterids</taxon>
        <taxon>campanulids</taxon>
        <taxon>Apiales</taxon>
        <taxon>Apiaceae</taxon>
        <taxon>Apioideae</taxon>
        <taxon>Scandiceae</taxon>
        <taxon>Daucinae</taxon>
        <taxon>Daucus</taxon>
        <taxon>Daucus sect. Daucus</taxon>
    </lineage>
</organism>
<dbReference type="InterPro" id="IPR001579">
    <property type="entry name" value="Glyco_hydro_18_chit_AS"/>
</dbReference>
<dbReference type="EMBL" id="CP093346">
    <property type="protein sequence ID" value="WOG96680.1"/>
    <property type="molecule type" value="Genomic_DNA"/>
</dbReference>
<dbReference type="SUPFAM" id="SSF54556">
    <property type="entry name" value="Chitinase insertion domain"/>
    <property type="match status" value="1"/>
</dbReference>
<dbReference type="InterPro" id="IPR029070">
    <property type="entry name" value="Chitinase_insertion_sf"/>
</dbReference>
<reference evidence="7" key="2">
    <citation type="submission" date="2022-03" db="EMBL/GenBank/DDBJ databases">
        <title>Draft title - Genomic analysis of global carrot germplasm unveils the trajectory of domestication and the origin of high carotenoid orange carrot.</title>
        <authorList>
            <person name="Iorizzo M."/>
            <person name="Ellison S."/>
            <person name="Senalik D."/>
            <person name="Macko-Podgorni A."/>
            <person name="Grzebelus D."/>
            <person name="Bostan H."/>
            <person name="Rolling W."/>
            <person name="Curaba J."/>
            <person name="Simon P."/>
        </authorList>
    </citation>
    <scope>NUCLEOTIDE SEQUENCE</scope>
    <source>
        <tissue evidence="7">Leaf</tissue>
    </source>
</reference>
<dbReference type="SUPFAM" id="SSF51445">
    <property type="entry name" value="(Trans)glycosidases"/>
    <property type="match status" value="1"/>
</dbReference>
<comment type="similarity">
    <text evidence="1">Belongs to the glycosyl hydrolase 18 family. Chitinase class V subfamily.</text>
</comment>
<sequence>MAVQESVLIFLAIFSPTVLAYSGIKGAYWPSWEADALSPASIPTSYFTHLFYAFVEVNNATYELSITQPDDKWMGNFTATLHAKSPSPKVILSIGGANTGTMFSDTVSSHKRRSAFINSTIVVARKYGFDGLDLDWEFPNSILDMSNLATFFTAWRFAVDKEARVSGKPRILLSAAVYYSSEMFSTSPPLSYPGHVIKKYVDFVSPMCFDFHGTWDPLKTGSPAPLYDNYSNLSTSYGISSWLKSGVPSDKVVMGLPTYGRTWELVNSSDHNIGSPALGAGSPPVLTYDQIVDFNLENNATVVYDEATVSTYSYSGKNWTGYDNVESVINKVKFAKDQGLGGYFFWALGDDKNWVLSAAASKAWDS</sequence>
<dbReference type="InterPro" id="IPR017853">
    <property type="entry name" value="GH"/>
</dbReference>
<dbReference type="FunFam" id="3.10.50.10:FF:000003">
    <property type="entry name" value="Class V chitinase CHIT5b"/>
    <property type="match status" value="1"/>
</dbReference>
<dbReference type="GO" id="GO:0006032">
    <property type="term" value="P:chitin catabolic process"/>
    <property type="evidence" value="ECO:0007669"/>
    <property type="project" value="TreeGrafter"/>
</dbReference>
<dbReference type="Pfam" id="PF00704">
    <property type="entry name" value="Glyco_hydro_18"/>
    <property type="match status" value="1"/>
</dbReference>
<dbReference type="Gramene" id="KZM97813">
    <property type="protein sequence ID" value="KZM97813"/>
    <property type="gene ID" value="DCAR_014825"/>
</dbReference>
<dbReference type="Gene3D" id="3.20.20.80">
    <property type="entry name" value="Glycosidases"/>
    <property type="match status" value="1"/>
</dbReference>
<dbReference type="PANTHER" id="PTHR11177:SF368">
    <property type="entry name" value="GH18 DOMAIN-CONTAINING PROTEIN"/>
    <property type="match status" value="1"/>
</dbReference>
<gene>
    <name evidence="7" type="ORF">DCAR_0416016</name>
</gene>
<dbReference type="CDD" id="cd02879">
    <property type="entry name" value="GH18_plant_chitinase_class_V"/>
    <property type="match status" value="1"/>
</dbReference>
<evidence type="ECO:0000256" key="6">
    <source>
        <dbReference type="RuleBase" id="RU000489"/>
    </source>
</evidence>
<dbReference type="InterPro" id="IPR011583">
    <property type="entry name" value="Chitinase_II/V-like_cat"/>
</dbReference>
<proteinExistence type="inferred from homology"/>
<accession>A0A165X077</accession>
<dbReference type="InterPro" id="IPR050314">
    <property type="entry name" value="Glycosyl_Hydrlase_18"/>
</dbReference>
<keyword evidence="4" id="KW-0325">Glycoprotein</keyword>
<dbReference type="PROSITE" id="PS51910">
    <property type="entry name" value="GH18_2"/>
    <property type="match status" value="1"/>
</dbReference>
<dbReference type="PROSITE" id="PS01095">
    <property type="entry name" value="GH18_1"/>
    <property type="match status" value="1"/>
</dbReference>
<dbReference type="Proteomes" id="UP000077755">
    <property type="component" value="Chromosome 4"/>
</dbReference>
<dbReference type="PANTHER" id="PTHR11177">
    <property type="entry name" value="CHITINASE"/>
    <property type="match status" value="1"/>
</dbReference>
<dbReference type="OMA" id="WMGNFTA"/>
<dbReference type="GO" id="GO:0004568">
    <property type="term" value="F:chitinase activity"/>
    <property type="evidence" value="ECO:0007669"/>
    <property type="project" value="TreeGrafter"/>
</dbReference>
<name>A0A165X077_DAUCS</name>
<dbReference type="GO" id="GO:0005576">
    <property type="term" value="C:extracellular region"/>
    <property type="evidence" value="ECO:0007669"/>
    <property type="project" value="TreeGrafter"/>
</dbReference>
<evidence type="ECO:0000256" key="2">
    <source>
        <dbReference type="ARBA" id="ARBA00022729"/>
    </source>
</evidence>
<protein>
    <submittedName>
        <fullName evidence="7">Uncharacterized protein</fullName>
    </submittedName>
</protein>
<dbReference type="Gene3D" id="3.10.50.10">
    <property type="match status" value="1"/>
</dbReference>
<evidence type="ECO:0000313" key="7">
    <source>
        <dbReference type="EMBL" id="WOG96680.1"/>
    </source>
</evidence>
<reference evidence="7" key="1">
    <citation type="journal article" date="2016" name="Nat. Genet.">
        <title>A high-quality carrot genome assembly provides new insights into carotenoid accumulation and asterid genome evolution.</title>
        <authorList>
            <person name="Iorizzo M."/>
            <person name="Ellison S."/>
            <person name="Senalik D."/>
            <person name="Zeng P."/>
            <person name="Satapoomin P."/>
            <person name="Huang J."/>
            <person name="Bowman M."/>
            <person name="Iovene M."/>
            <person name="Sanseverino W."/>
            <person name="Cavagnaro P."/>
            <person name="Yildiz M."/>
            <person name="Macko-Podgorni A."/>
            <person name="Moranska E."/>
            <person name="Grzebelus E."/>
            <person name="Grzebelus D."/>
            <person name="Ashrafi H."/>
            <person name="Zheng Z."/>
            <person name="Cheng S."/>
            <person name="Spooner D."/>
            <person name="Van Deynze A."/>
            <person name="Simon P."/>
        </authorList>
    </citation>
    <scope>NUCLEOTIDE SEQUENCE</scope>
    <source>
        <tissue evidence="7">Leaf</tissue>
    </source>
</reference>
<dbReference type="GO" id="GO:0005975">
    <property type="term" value="P:carbohydrate metabolic process"/>
    <property type="evidence" value="ECO:0007669"/>
    <property type="project" value="InterPro"/>
</dbReference>
<evidence type="ECO:0000256" key="4">
    <source>
        <dbReference type="ARBA" id="ARBA00023180"/>
    </source>
</evidence>
<dbReference type="SMART" id="SM00636">
    <property type="entry name" value="Glyco_18"/>
    <property type="match status" value="1"/>
</dbReference>
<keyword evidence="3 6" id="KW-0378">Hydrolase</keyword>
<dbReference type="AlphaFoldDB" id="A0A165X077"/>
<dbReference type="OrthoDB" id="76388at2759"/>